<gene>
    <name evidence="8" type="ORF">HXL70_04330</name>
</gene>
<dbReference type="GO" id="GO:0032259">
    <property type="term" value="P:methylation"/>
    <property type="evidence" value="ECO:0007669"/>
    <property type="project" value="UniProtKB-KW"/>
</dbReference>
<dbReference type="Gene3D" id="1.10.1020.10">
    <property type="entry name" value="Adenine-specific Methyltransferase, Domain 2"/>
    <property type="match status" value="1"/>
</dbReference>
<evidence type="ECO:0000313" key="8">
    <source>
        <dbReference type="EMBL" id="MBF1129257.1"/>
    </source>
</evidence>
<dbReference type="InterPro" id="IPR029063">
    <property type="entry name" value="SAM-dependent_MTases_sf"/>
</dbReference>
<dbReference type="InterPro" id="IPR002052">
    <property type="entry name" value="DNA_methylase_N6_adenine_CS"/>
</dbReference>
<reference evidence="8" key="1">
    <citation type="submission" date="2020-04" db="EMBL/GenBank/DDBJ databases">
        <title>Deep metagenomics examines the oral microbiome during advanced dental caries in children, revealing novel taxa and co-occurrences with host molecules.</title>
        <authorList>
            <person name="Baker J.L."/>
            <person name="Morton J.T."/>
            <person name="Dinis M."/>
            <person name="Alvarez R."/>
            <person name="Tran N.C."/>
            <person name="Knight R."/>
            <person name="Edlund A."/>
        </authorList>
    </citation>
    <scope>NUCLEOTIDE SEQUENCE</scope>
    <source>
        <strain evidence="8">JCVI_32_bin.14</strain>
    </source>
</reference>
<name>A0A930FR03_9FIRM</name>
<dbReference type="InterPro" id="IPR023095">
    <property type="entry name" value="Ade_MeTrfase_dom_2"/>
</dbReference>
<comment type="caution">
    <text evidence="8">The sequence shown here is derived from an EMBL/GenBank/DDBJ whole genome shotgun (WGS) entry which is preliminary data.</text>
</comment>
<dbReference type="PANTHER" id="PTHR30481">
    <property type="entry name" value="DNA ADENINE METHYLASE"/>
    <property type="match status" value="1"/>
</dbReference>
<keyword evidence="5 7" id="KW-0949">S-adenosyl-L-methionine</keyword>
<proteinExistence type="inferred from homology"/>
<dbReference type="EMBL" id="JABZMK010000016">
    <property type="protein sequence ID" value="MBF1129257.1"/>
    <property type="molecule type" value="Genomic_DNA"/>
</dbReference>
<evidence type="ECO:0000256" key="4">
    <source>
        <dbReference type="ARBA" id="ARBA00022679"/>
    </source>
</evidence>
<evidence type="ECO:0000256" key="6">
    <source>
        <dbReference type="ARBA" id="ARBA00047942"/>
    </source>
</evidence>
<organism evidence="8 9">
    <name type="scientific">Dialister invisus</name>
    <dbReference type="NCBI Taxonomy" id="218538"/>
    <lineage>
        <taxon>Bacteria</taxon>
        <taxon>Bacillati</taxon>
        <taxon>Bacillota</taxon>
        <taxon>Negativicutes</taxon>
        <taxon>Veillonellales</taxon>
        <taxon>Veillonellaceae</taxon>
        <taxon>Dialister</taxon>
    </lineage>
</organism>
<evidence type="ECO:0000256" key="2">
    <source>
        <dbReference type="ARBA" id="ARBA00011900"/>
    </source>
</evidence>
<dbReference type="Pfam" id="PF02086">
    <property type="entry name" value="MethyltransfD12"/>
    <property type="match status" value="1"/>
</dbReference>
<dbReference type="InterPro" id="IPR012327">
    <property type="entry name" value="MeTrfase_D12"/>
</dbReference>
<dbReference type="GO" id="GO:0006298">
    <property type="term" value="P:mismatch repair"/>
    <property type="evidence" value="ECO:0007669"/>
    <property type="project" value="TreeGrafter"/>
</dbReference>
<dbReference type="Proteomes" id="UP000757890">
    <property type="component" value="Unassembled WGS sequence"/>
</dbReference>
<dbReference type="GO" id="GO:1904047">
    <property type="term" value="F:S-adenosyl-L-methionine binding"/>
    <property type="evidence" value="ECO:0007669"/>
    <property type="project" value="TreeGrafter"/>
</dbReference>
<comment type="catalytic activity">
    <reaction evidence="6 7">
        <text>a 2'-deoxyadenosine in DNA + S-adenosyl-L-methionine = an N(6)-methyl-2'-deoxyadenosine in DNA + S-adenosyl-L-homocysteine + H(+)</text>
        <dbReference type="Rhea" id="RHEA:15197"/>
        <dbReference type="Rhea" id="RHEA-COMP:12418"/>
        <dbReference type="Rhea" id="RHEA-COMP:12419"/>
        <dbReference type="ChEBI" id="CHEBI:15378"/>
        <dbReference type="ChEBI" id="CHEBI:57856"/>
        <dbReference type="ChEBI" id="CHEBI:59789"/>
        <dbReference type="ChEBI" id="CHEBI:90615"/>
        <dbReference type="ChEBI" id="CHEBI:90616"/>
        <dbReference type="EC" id="2.1.1.72"/>
    </reaction>
</comment>
<accession>A0A930FR03</accession>
<dbReference type="EC" id="2.1.1.72" evidence="2 7"/>
<dbReference type="RefSeq" id="WP_276639443.1">
    <property type="nucleotide sequence ID" value="NZ_DBEZZS010000133.1"/>
</dbReference>
<evidence type="ECO:0000256" key="5">
    <source>
        <dbReference type="ARBA" id="ARBA00022691"/>
    </source>
</evidence>
<dbReference type="AlphaFoldDB" id="A0A930FR03"/>
<evidence type="ECO:0000313" key="9">
    <source>
        <dbReference type="Proteomes" id="UP000757890"/>
    </source>
</evidence>
<dbReference type="SUPFAM" id="SSF53335">
    <property type="entry name" value="S-adenosyl-L-methionine-dependent methyltransferases"/>
    <property type="match status" value="1"/>
</dbReference>
<dbReference type="PROSITE" id="PS00092">
    <property type="entry name" value="N6_MTASE"/>
    <property type="match status" value="1"/>
</dbReference>
<keyword evidence="4 7" id="KW-0808">Transferase</keyword>
<dbReference type="PANTHER" id="PTHR30481:SF3">
    <property type="entry name" value="DNA ADENINE METHYLASE"/>
    <property type="match status" value="1"/>
</dbReference>
<dbReference type="NCBIfam" id="TIGR00571">
    <property type="entry name" value="dam"/>
    <property type="match status" value="1"/>
</dbReference>
<evidence type="ECO:0000256" key="7">
    <source>
        <dbReference type="RuleBase" id="RU361257"/>
    </source>
</evidence>
<dbReference type="GO" id="GO:0009007">
    <property type="term" value="F:site-specific DNA-methyltransferase (adenine-specific) activity"/>
    <property type="evidence" value="ECO:0007669"/>
    <property type="project" value="UniProtKB-UniRule"/>
</dbReference>
<comment type="similarity">
    <text evidence="1 7">Belongs to the N(4)/N(6)-methyltransferase family.</text>
</comment>
<dbReference type="GO" id="GO:0009307">
    <property type="term" value="P:DNA restriction-modification system"/>
    <property type="evidence" value="ECO:0007669"/>
    <property type="project" value="InterPro"/>
</dbReference>
<dbReference type="PRINTS" id="PR00505">
    <property type="entry name" value="D12N6MTFRASE"/>
</dbReference>
<dbReference type="GO" id="GO:0043565">
    <property type="term" value="F:sequence-specific DNA binding"/>
    <property type="evidence" value="ECO:0007669"/>
    <property type="project" value="TreeGrafter"/>
</dbReference>
<evidence type="ECO:0000256" key="3">
    <source>
        <dbReference type="ARBA" id="ARBA00022603"/>
    </source>
</evidence>
<protein>
    <recommendedName>
        <fullName evidence="2 7">Site-specific DNA-methyltransferase (adenine-specific)</fullName>
        <ecNumber evidence="2 7">2.1.1.72</ecNumber>
    </recommendedName>
</protein>
<evidence type="ECO:0000256" key="1">
    <source>
        <dbReference type="ARBA" id="ARBA00006594"/>
    </source>
</evidence>
<sequence length="356" mass="41071">MNYMTAKEAADFWGISQRRVATLCAEGRIKNAEMLSNMWLIPKDSQKPEDGRSLRYLKEQKIKPFLKWVGGKGQILDEIKRYYPAELGKQIYKYAEPFVGGGAVLLDVLSNYDIDEVYISDSNAELINVYISLRDKYDALTTLLKEYESDYLLLDNDRRKLFYYEKRSRFNHLKKADQHDVELAALFIFLNKTCFNGLYRVNSKGEYNVPMGSYKSPMICDEDNLRRVSKVLNGVTIVCADYKKSASFIDKHTFVYFDPPYRPLSLTSNFTAYTKNEFDDTCQQELSQYIKKLSASGVYVVASNSDPKNTDPDDNFFDDLYFGMEIKRIYATRLINSNAKARGKISELLICSSEDN</sequence>
<keyword evidence="3 7" id="KW-0489">Methyltransferase</keyword>
<dbReference type="Gene3D" id="3.40.50.150">
    <property type="entry name" value="Vaccinia Virus protein VP39"/>
    <property type="match status" value="1"/>
</dbReference>